<dbReference type="GO" id="GO:0003677">
    <property type="term" value="F:DNA binding"/>
    <property type="evidence" value="ECO:0007669"/>
    <property type="project" value="UniProtKB-KW"/>
</dbReference>
<dbReference type="InterPro" id="IPR036388">
    <property type="entry name" value="WH-like_DNA-bd_sf"/>
</dbReference>
<comment type="caution">
    <text evidence="5">The sequence shown here is derived from an EMBL/GenBank/DDBJ whole genome shotgun (WGS) entry which is preliminary data.</text>
</comment>
<evidence type="ECO:0000313" key="6">
    <source>
        <dbReference type="Proteomes" id="UP000607559"/>
    </source>
</evidence>
<keyword evidence="3" id="KW-0804">Transcription</keyword>
<evidence type="ECO:0000256" key="1">
    <source>
        <dbReference type="ARBA" id="ARBA00023015"/>
    </source>
</evidence>
<dbReference type="PANTHER" id="PTHR33204">
    <property type="entry name" value="TRANSCRIPTIONAL REGULATOR, MARR FAMILY"/>
    <property type="match status" value="1"/>
</dbReference>
<dbReference type="InterPro" id="IPR002577">
    <property type="entry name" value="HTH_HxlR"/>
</dbReference>
<proteinExistence type="predicted"/>
<reference evidence="5" key="2">
    <citation type="submission" date="2020-09" db="EMBL/GenBank/DDBJ databases">
        <authorList>
            <person name="Sun Q."/>
            <person name="Zhou Y."/>
        </authorList>
    </citation>
    <scope>NUCLEOTIDE SEQUENCE</scope>
    <source>
        <strain evidence="5">CGMCC 1.15448</strain>
    </source>
</reference>
<evidence type="ECO:0000259" key="4">
    <source>
        <dbReference type="PROSITE" id="PS51118"/>
    </source>
</evidence>
<dbReference type="PANTHER" id="PTHR33204:SF29">
    <property type="entry name" value="TRANSCRIPTIONAL REGULATOR"/>
    <property type="match status" value="1"/>
</dbReference>
<sequence>MKTEKKGLWEELRQDFMQTGGCPVSATIAVIGGKWKPVILYLISHEINRFGEMHGMICGISKKMLTDQLRELERDGIIERKVFAEMPPRVEYYMTEKGRTLRPIILSMREWGLKYAFGEGH</sequence>
<keyword evidence="2" id="KW-0238">DNA-binding</keyword>
<dbReference type="Pfam" id="PF01638">
    <property type="entry name" value="HxlR"/>
    <property type="match status" value="1"/>
</dbReference>
<dbReference type="SUPFAM" id="SSF46785">
    <property type="entry name" value="Winged helix' DNA-binding domain"/>
    <property type="match status" value="1"/>
</dbReference>
<feature type="domain" description="HTH hxlR-type" evidence="4">
    <location>
        <begin position="22"/>
        <end position="120"/>
    </location>
</feature>
<keyword evidence="6" id="KW-1185">Reference proteome</keyword>
<dbReference type="EMBL" id="BMJC01000005">
    <property type="protein sequence ID" value="GGB18015.1"/>
    <property type="molecule type" value="Genomic_DNA"/>
</dbReference>
<keyword evidence="1" id="KW-0805">Transcription regulation</keyword>
<dbReference type="InterPro" id="IPR036390">
    <property type="entry name" value="WH_DNA-bd_sf"/>
</dbReference>
<evidence type="ECO:0000256" key="2">
    <source>
        <dbReference type="ARBA" id="ARBA00023125"/>
    </source>
</evidence>
<evidence type="ECO:0000313" key="5">
    <source>
        <dbReference type="EMBL" id="GGB18015.1"/>
    </source>
</evidence>
<protein>
    <recommendedName>
        <fullName evidence="4">HTH hxlR-type domain-containing protein</fullName>
    </recommendedName>
</protein>
<reference evidence="5" key="1">
    <citation type="journal article" date="2014" name="Int. J. Syst. Evol. Microbiol.">
        <title>Complete genome sequence of Corynebacterium casei LMG S-19264T (=DSM 44701T), isolated from a smear-ripened cheese.</title>
        <authorList>
            <consortium name="US DOE Joint Genome Institute (JGI-PGF)"/>
            <person name="Walter F."/>
            <person name="Albersmeier A."/>
            <person name="Kalinowski J."/>
            <person name="Ruckert C."/>
        </authorList>
    </citation>
    <scope>NUCLEOTIDE SEQUENCE</scope>
    <source>
        <strain evidence="5">CGMCC 1.15448</strain>
    </source>
</reference>
<dbReference type="Proteomes" id="UP000607559">
    <property type="component" value="Unassembled WGS sequence"/>
</dbReference>
<organism evidence="5 6">
    <name type="scientific">Puia dinghuensis</name>
    <dbReference type="NCBI Taxonomy" id="1792502"/>
    <lineage>
        <taxon>Bacteria</taxon>
        <taxon>Pseudomonadati</taxon>
        <taxon>Bacteroidota</taxon>
        <taxon>Chitinophagia</taxon>
        <taxon>Chitinophagales</taxon>
        <taxon>Chitinophagaceae</taxon>
        <taxon>Puia</taxon>
    </lineage>
</organism>
<dbReference type="RefSeq" id="WP_229689063.1">
    <property type="nucleotide sequence ID" value="NZ_BMJC01000005.1"/>
</dbReference>
<gene>
    <name evidence="5" type="ORF">GCM10011511_47250</name>
</gene>
<evidence type="ECO:0000256" key="3">
    <source>
        <dbReference type="ARBA" id="ARBA00023163"/>
    </source>
</evidence>
<name>A0A8J2UHK9_9BACT</name>
<dbReference type="AlphaFoldDB" id="A0A8J2UHK9"/>
<accession>A0A8J2UHK9</accession>
<dbReference type="Gene3D" id="1.10.10.10">
    <property type="entry name" value="Winged helix-like DNA-binding domain superfamily/Winged helix DNA-binding domain"/>
    <property type="match status" value="1"/>
</dbReference>
<dbReference type="PROSITE" id="PS51118">
    <property type="entry name" value="HTH_HXLR"/>
    <property type="match status" value="1"/>
</dbReference>